<comment type="caution">
    <text evidence="6">The sequence shown here is derived from an EMBL/GenBank/DDBJ whole genome shotgun (WGS) entry which is preliminary data.</text>
</comment>
<evidence type="ECO:0000256" key="3">
    <source>
        <dbReference type="ARBA" id="ARBA00023004"/>
    </source>
</evidence>
<dbReference type="RefSeq" id="WP_170092653.1">
    <property type="nucleotide sequence ID" value="NZ_WOYG01000001.1"/>
</dbReference>
<protein>
    <submittedName>
        <fullName evidence="6">Rieske 2Fe-2S domain-containing protein</fullName>
    </submittedName>
</protein>
<keyword evidence="3" id="KW-0408">Iron</keyword>
<reference evidence="6" key="1">
    <citation type="submission" date="2019-12" db="EMBL/GenBank/DDBJ databases">
        <title>Whole-genome sequence of Halomicrobium mukohataei pws1.</title>
        <authorList>
            <person name="Verma D.K."/>
            <person name="Gopal K."/>
            <person name="Prasad E.S."/>
        </authorList>
    </citation>
    <scope>NUCLEOTIDE SEQUENCE</scope>
    <source>
        <strain evidence="6">Pws1</strain>
    </source>
</reference>
<feature type="domain" description="Rieske" evidence="5">
    <location>
        <begin position="83"/>
        <end position="159"/>
    </location>
</feature>
<dbReference type="GO" id="GO:0046872">
    <property type="term" value="F:metal ion binding"/>
    <property type="evidence" value="ECO:0007669"/>
    <property type="project" value="UniProtKB-KW"/>
</dbReference>
<organism evidence="6 7">
    <name type="scientific">Halomicrobium mukohataei</name>
    <dbReference type="NCBI Taxonomy" id="57705"/>
    <lineage>
        <taxon>Archaea</taxon>
        <taxon>Methanobacteriati</taxon>
        <taxon>Methanobacteriota</taxon>
        <taxon>Stenosarchaea group</taxon>
        <taxon>Halobacteria</taxon>
        <taxon>Halobacteriales</taxon>
        <taxon>Haloarculaceae</taxon>
        <taxon>Halomicrobium</taxon>
    </lineage>
</organism>
<dbReference type="Gene3D" id="2.102.10.10">
    <property type="entry name" value="Rieske [2Fe-2S] iron-sulphur domain"/>
    <property type="match status" value="1"/>
</dbReference>
<dbReference type="Proteomes" id="UP000608662">
    <property type="component" value="Unassembled WGS sequence"/>
</dbReference>
<dbReference type="OrthoDB" id="250454at2157"/>
<dbReference type="PANTHER" id="PTHR40261">
    <property type="match status" value="1"/>
</dbReference>
<evidence type="ECO:0000256" key="1">
    <source>
        <dbReference type="ARBA" id="ARBA00022714"/>
    </source>
</evidence>
<dbReference type="PANTHER" id="PTHR40261:SF1">
    <property type="entry name" value="RIESKE DOMAIN-CONTAINING PROTEIN"/>
    <property type="match status" value="1"/>
</dbReference>
<sequence>MSDRFRVTVEHDGETETALFSDGECALSAGDATARFDLGESASDDDGPVVGDDPRRIVDLDAVPSDSTIRFEARGPSHGVDCILRRIDDAVVAWRNSCPHRPEVPLDPGTGAIVRGDDLVCHKHGAQFSGGEGTCTHGPCAGDALDAVAVAVDDDAVYLTDDRFESARVLGQ</sequence>
<keyword evidence="1" id="KW-0001">2Fe-2S</keyword>
<dbReference type="InterPro" id="IPR017941">
    <property type="entry name" value="Rieske_2Fe-2S"/>
</dbReference>
<dbReference type="EMBL" id="WOYG01000001">
    <property type="protein sequence ID" value="NLV08665.1"/>
    <property type="molecule type" value="Genomic_DNA"/>
</dbReference>
<evidence type="ECO:0000313" key="7">
    <source>
        <dbReference type="Proteomes" id="UP000608662"/>
    </source>
</evidence>
<proteinExistence type="predicted"/>
<dbReference type="Pfam" id="PF00355">
    <property type="entry name" value="Rieske"/>
    <property type="match status" value="1"/>
</dbReference>
<dbReference type="PROSITE" id="PS51296">
    <property type="entry name" value="RIESKE"/>
    <property type="match status" value="1"/>
</dbReference>
<dbReference type="InterPro" id="IPR036922">
    <property type="entry name" value="Rieske_2Fe-2S_sf"/>
</dbReference>
<gene>
    <name evidence="6" type="ORF">GOC74_01765</name>
</gene>
<evidence type="ECO:0000256" key="4">
    <source>
        <dbReference type="ARBA" id="ARBA00023014"/>
    </source>
</evidence>
<name>A0A847U5T9_9EURY</name>
<keyword evidence="2" id="KW-0479">Metal-binding</keyword>
<dbReference type="AlphaFoldDB" id="A0A847U5T9"/>
<evidence type="ECO:0000256" key="2">
    <source>
        <dbReference type="ARBA" id="ARBA00022723"/>
    </source>
</evidence>
<dbReference type="SUPFAM" id="SSF50022">
    <property type="entry name" value="ISP domain"/>
    <property type="match status" value="1"/>
</dbReference>
<evidence type="ECO:0000313" key="6">
    <source>
        <dbReference type="EMBL" id="NLV08665.1"/>
    </source>
</evidence>
<accession>A0A847U5T9</accession>
<keyword evidence="4" id="KW-0411">Iron-sulfur</keyword>
<dbReference type="GO" id="GO:0051537">
    <property type="term" value="F:2 iron, 2 sulfur cluster binding"/>
    <property type="evidence" value="ECO:0007669"/>
    <property type="project" value="UniProtKB-KW"/>
</dbReference>
<evidence type="ECO:0000259" key="5">
    <source>
        <dbReference type="PROSITE" id="PS51296"/>
    </source>
</evidence>